<dbReference type="CDD" id="cd07750">
    <property type="entry name" value="PolyPPase_VTC_like"/>
    <property type="match status" value="1"/>
</dbReference>
<dbReference type="AlphaFoldDB" id="A0AAE3M1Q4"/>
<evidence type="ECO:0000259" key="1">
    <source>
        <dbReference type="Pfam" id="PF09359"/>
    </source>
</evidence>
<gene>
    <name evidence="2" type="ORF">OM075_01885</name>
</gene>
<feature type="domain" description="VTC" evidence="1">
    <location>
        <begin position="25"/>
        <end position="225"/>
    </location>
</feature>
<evidence type="ECO:0000313" key="3">
    <source>
        <dbReference type="Proteomes" id="UP001209229"/>
    </source>
</evidence>
<dbReference type="Proteomes" id="UP001209229">
    <property type="component" value="Unassembled WGS sequence"/>
</dbReference>
<keyword evidence="3" id="KW-1185">Reference proteome</keyword>
<reference evidence="2" key="1">
    <citation type="submission" date="2022-10" db="EMBL/GenBank/DDBJ databases">
        <authorList>
            <person name="Yu W.X."/>
        </authorList>
    </citation>
    <scope>NUCLEOTIDE SEQUENCE</scope>
    <source>
        <strain evidence="2">AAT</strain>
    </source>
</reference>
<protein>
    <submittedName>
        <fullName evidence="2">Polyphosphate polymerase domain-containing protein</fullName>
    </submittedName>
</protein>
<dbReference type="EMBL" id="JAPDPJ010000001">
    <property type="protein sequence ID" value="MCW3785195.1"/>
    <property type="molecule type" value="Genomic_DNA"/>
</dbReference>
<dbReference type="Pfam" id="PF09359">
    <property type="entry name" value="VTC"/>
    <property type="match status" value="1"/>
</dbReference>
<accession>A0AAE3M1Q4</accession>
<comment type="caution">
    <text evidence="2">The sequence shown here is derived from an EMBL/GenBank/DDBJ whole genome shotgun (WGS) entry which is preliminary data.</text>
</comment>
<organism evidence="2 3">
    <name type="scientific">Plebeiibacterium sediminum</name>
    <dbReference type="NCBI Taxonomy" id="2992112"/>
    <lineage>
        <taxon>Bacteria</taxon>
        <taxon>Pseudomonadati</taxon>
        <taxon>Bacteroidota</taxon>
        <taxon>Bacteroidia</taxon>
        <taxon>Marinilabiliales</taxon>
        <taxon>Marinilabiliaceae</taxon>
        <taxon>Plebeiibacterium</taxon>
    </lineage>
</organism>
<sequence length="256" mass="30669">MKRIESSFFKPIHIDQIDNVKLMDRTDTKYCIAFNQLQEILNSISTDYYALSIENMNQLKYATTYYDTYHRQMYGNHHRGKLNRYKIRKRTYLISDTSFLEVKFKSNKGRTIKNRMEIPQNFQFITFDEQEFISNNTPYKSHQLYPVLNNRFTRITLVNKRLKERCTIDFNLRFYNDDRLVKLDDLVIVEVKTGKRSEHSSLVNALRERKILPCGFSMYCIGLSLIEDTLKKNAFKPKLRAIHHKFKTTYQLQEVV</sequence>
<dbReference type="RefSeq" id="WP_301188766.1">
    <property type="nucleotide sequence ID" value="NZ_JAPDPJ010000001.1"/>
</dbReference>
<dbReference type="Gene3D" id="3.20.100.30">
    <property type="entry name" value="VTC, catalytic tunnel domain"/>
    <property type="match status" value="1"/>
</dbReference>
<dbReference type="InterPro" id="IPR018966">
    <property type="entry name" value="VTC_domain"/>
</dbReference>
<name>A0AAE3M1Q4_9BACT</name>
<dbReference type="InterPro" id="IPR042267">
    <property type="entry name" value="VTC_sf"/>
</dbReference>
<dbReference type="GO" id="GO:0006799">
    <property type="term" value="P:polyphosphate biosynthetic process"/>
    <property type="evidence" value="ECO:0007669"/>
    <property type="project" value="UniProtKB-ARBA"/>
</dbReference>
<proteinExistence type="predicted"/>
<evidence type="ECO:0000313" key="2">
    <source>
        <dbReference type="EMBL" id="MCW3785195.1"/>
    </source>
</evidence>